<evidence type="ECO:0000313" key="2">
    <source>
        <dbReference type="Proteomes" id="UP000314294"/>
    </source>
</evidence>
<gene>
    <name evidence="1" type="ORF">EYF80_040213</name>
</gene>
<comment type="caution">
    <text evidence="1">The sequence shown here is derived from an EMBL/GenBank/DDBJ whole genome shotgun (WGS) entry which is preliminary data.</text>
</comment>
<organism evidence="1 2">
    <name type="scientific">Liparis tanakae</name>
    <name type="common">Tanaka's snailfish</name>
    <dbReference type="NCBI Taxonomy" id="230148"/>
    <lineage>
        <taxon>Eukaryota</taxon>
        <taxon>Metazoa</taxon>
        <taxon>Chordata</taxon>
        <taxon>Craniata</taxon>
        <taxon>Vertebrata</taxon>
        <taxon>Euteleostomi</taxon>
        <taxon>Actinopterygii</taxon>
        <taxon>Neopterygii</taxon>
        <taxon>Teleostei</taxon>
        <taxon>Neoteleostei</taxon>
        <taxon>Acanthomorphata</taxon>
        <taxon>Eupercaria</taxon>
        <taxon>Perciformes</taxon>
        <taxon>Cottioidei</taxon>
        <taxon>Cottales</taxon>
        <taxon>Liparidae</taxon>
        <taxon>Liparis</taxon>
    </lineage>
</organism>
<keyword evidence="2" id="KW-1185">Reference proteome</keyword>
<accession>A0A4Z2G983</accession>
<dbReference type="AlphaFoldDB" id="A0A4Z2G983"/>
<protein>
    <submittedName>
        <fullName evidence="1">Uncharacterized protein</fullName>
    </submittedName>
</protein>
<reference evidence="1 2" key="1">
    <citation type="submission" date="2019-03" db="EMBL/GenBank/DDBJ databases">
        <title>First draft genome of Liparis tanakae, snailfish: a comprehensive survey of snailfish specific genes.</title>
        <authorList>
            <person name="Kim W."/>
            <person name="Song I."/>
            <person name="Jeong J.-H."/>
            <person name="Kim D."/>
            <person name="Kim S."/>
            <person name="Ryu S."/>
            <person name="Song J.Y."/>
            <person name="Lee S.K."/>
        </authorList>
    </citation>
    <scope>NUCLEOTIDE SEQUENCE [LARGE SCALE GENOMIC DNA]</scope>
    <source>
        <tissue evidence="1">Muscle</tissue>
    </source>
</reference>
<sequence length="78" mass="8714">MEGVAMEITPTPCAGPFHIPGVVHYESVKCFLRRRGGKEWKREHIPRSAVPELVHNECSEMTPPAMLMGHGYTEGVCH</sequence>
<dbReference type="EMBL" id="SRLO01000649">
    <property type="protein sequence ID" value="TNN49595.1"/>
    <property type="molecule type" value="Genomic_DNA"/>
</dbReference>
<proteinExistence type="predicted"/>
<evidence type="ECO:0000313" key="1">
    <source>
        <dbReference type="EMBL" id="TNN49595.1"/>
    </source>
</evidence>
<name>A0A4Z2G983_9TELE</name>
<dbReference type="Proteomes" id="UP000314294">
    <property type="component" value="Unassembled WGS sequence"/>
</dbReference>